<gene>
    <name evidence="14" type="ORF">CH333_01380</name>
</gene>
<keyword evidence="7 9" id="KW-0129">CBS domain</keyword>
<evidence type="ECO:0000256" key="1">
    <source>
        <dbReference type="ARBA" id="ARBA00004651"/>
    </source>
</evidence>
<feature type="domain" description="CBS" evidence="12">
    <location>
        <begin position="271"/>
        <end position="328"/>
    </location>
</feature>
<keyword evidence="5" id="KW-0677">Repeat</keyword>
<dbReference type="PROSITE" id="PS51371">
    <property type="entry name" value="CBS"/>
    <property type="match status" value="2"/>
</dbReference>
<dbReference type="InterPro" id="IPR044751">
    <property type="entry name" value="Ion_transp-like_CBS"/>
</dbReference>
<keyword evidence="4 10" id="KW-0812">Transmembrane</keyword>
<reference evidence="14 15" key="1">
    <citation type="submission" date="2017-07" db="EMBL/GenBank/DDBJ databases">
        <title>Recovery of genomes from metagenomes via a dereplication, aggregation, and scoring strategy.</title>
        <authorList>
            <person name="Sieber C.M."/>
            <person name="Probst A.J."/>
            <person name="Sharrar A."/>
            <person name="Thomas B.C."/>
            <person name="Hess M."/>
            <person name="Tringe S.G."/>
            <person name="Banfield J.F."/>
        </authorList>
    </citation>
    <scope>NUCLEOTIDE SEQUENCE [LARGE SCALE GENOMIC DNA]</scope>
    <source>
        <strain evidence="14">JGI_Cruoil_03_44_89</strain>
    </source>
</reference>
<dbReference type="Pfam" id="PF01595">
    <property type="entry name" value="CNNM"/>
    <property type="match status" value="1"/>
</dbReference>
<dbReference type="InterPro" id="IPR005170">
    <property type="entry name" value="Transptr-assoc_dom"/>
</dbReference>
<dbReference type="InterPro" id="IPR036318">
    <property type="entry name" value="FAD-bd_PCMH-like_sf"/>
</dbReference>
<dbReference type="Pfam" id="PF03471">
    <property type="entry name" value="CorC_HlyC"/>
    <property type="match status" value="1"/>
</dbReference>
<sequence>MLIVAIILLISCAFFALAEIAFTSCDLIKLRGWSPKRREADFTYRFLKNPERFLSTVLVGTNLAMVALSVLASDMFPNQPWIKGFLPLILTFCVLIFAEIIPKGIAYRFALQISLVLAKPFTILYWLFFPIISLVIITSRGIIKLFKISANTRRTLLTEEEIRVGMAGLPLQERKLVLRMLDFSDKKVEEVMIPRNRIVAVSTGISFDEFIETVIKSGHSRIPVYEVNPDNIIGFIRVKEVIINYLSHKPMNVFVKKKENGKSEDEWLFDVLHKCMFVPPQKRIEELMGEMQTEYRYIAVVKDEYGGTAGLITLEDILEELFGEIRDEYDFLEPGIQKTGDVFIVGGETDLDELRYELGADIEEKGTVSSLLLSRMKNLPKVGQKFNFDWGTLEVISVHRRKIDKVEIKIKKMPGKGNSAPH</sequence>
<evidence type="ECO:0000259" key="13">
    <source>
        <dbReference type="PROSITE" id="PS51846"/>
    </source>
</evidence>
<feature type="transmembrane region" description="Helical" evidence="11">
    <location>
        <begin position="123"/>
        <end position="143"/>
    </location>
</feature>
<evidence type="ECO:0000256" key="9">
    <source>
        <dbReference type="PROSITE-ProRule" id="PRU00703"/>
    </source>
</evidence>
<dbReference type="InterPro" id="IPR000644">
    <property type="entry name" value="CBS_dom"/>
</dbReference>
<feature type="transmembrane region" description="Helical" evidence="11">
    <location>
        <begin position="84"/>
        <end position="103"/>
    </location>
</feature>
<evidence type="ECO:0000259" key="12">
    <source>
        <dbReference type="PROSITE" id="PS51371"/>
    </source>
</evidence>
<evidence type="ECO:0000256" key="11">
    <source>
        <dbReference type="SAM" id="Phobius"/>
    </source>
</evidence>
<comment type="subcellular location">
    <subcellularLocation>
        <location evidence="1">Cell membrane</location>
        <topology evidence="1">Multi-pass membrane protein</topology>
    </subcellularLocation>
</comment>
<dbReference type="SUPFAM" id="SSF54631">
    <property type="entry name" value="CBS-domain pair"/>
    <property type="match status" value="1"/>
</dbReference>
<evidence type="ECO:0000256" key="6">
    <source>
        <dbReference type="ARBA" id="ARBA00022989"/>
    </source>
</evidence>
<dbReference type="CDD" id="cd04590">
    <property type="entry name" value="CBS_pair_CorC_HlyC_assoc"/>
    <property type="match status" value="1"/>
</dbReference>
<dbReference type="PROSITE" id="PS51846">
    <property type="entry name" value="CNNM"/>
    <property type="match status" value="1"/>
</dbReference>
<comment type="similarity">
    <text evidence="2">Belongs to the UPF0053 family.</text>
</comment>
<feature type="transmembrane region" description="Helical" evidence="11">
    <location>
        <begin position="53"/>
        <end position="72"/>
    </location>
</feature>
<evidence type="ECO:0000256" key="4">
    <source>
        <dbReference type="ARBA" id="ARBA00022692"/>
    </source>
</evidence>
<accession>A0A235BZQ5</accession>
<feature type="domain" description="CNNM transmembrane" evidence="13">
    <location>
        <begin position="1"/>
        <end position="180"/>
    </location>
</feature>
<comment type="caution">
    <text evidence="14">The sequence shown here is derived from an EMBL/GenBank/DDBJ whole genome shotgun (WGS) entry which is preliminary data.</text>
</comment>
<dbReference type="PANTHER" id="PTHR22777">
    <property type="entry name" value="HEMOLYSIN-RELATED"/>
    <property type="match status" value="1"/>
</dbReference>
<dbReference type="FunFam" id="3.10.580.10:FF:000002">
    <property type="entry name" value="Magnesium/cobalt efflux protein CorC"/>
    <property type="match status" value="1"/>
</dbReference>
<dbReference type="InterPro" id="IPR046342">
    <property type="entry name" value="CBS_dom_sf"/>
</dbReference>
<name>A0A235BZQ5_UNCW3</name>
<feature type="domain" description="CBS" evidence="12">
    <location>
        <begin position="192"/>
        <end position="251"/>
    </location>
</feature>
<dbReference type="SUPFAM" id="SSF56176">
    <property type="entry name" value="FAD-binding/transporter-associated domain-like"/>
    <property type="match status" value="1"/>
</dbReference>
<dbReference type="GO" id="GO:0050660">
    <property type="term" value="F:flavin adenine dinucleotide binding"/>
    <property type="evidence" value="ECO:0007669"/>
    <property type="project" value="InterPro"/>
</dbReference>
<organism evidence="14 15">
    <name type="scientific">candidate division WOR-3 bacterium JGI_Cruoil_03_44_89</name>
    <dbReference type="NCBI Taxonomy" id="1973748"/>
    <lineage>
        <taxon>Bacteria</taxon>
        <taxon>Bacteria division WOR-3</taxon>
    </lineage>
</organism>
<evidence type="ECO:0000313" key="14">
    <source>
        <dbReference type="EMBL" id="OYD17277.1"/>
    </source>
</evidence>
<evidence type="ECO:0000256" key="2">
    <source>
        <dbReference type="ARBA" id="ARBA00006337"/>
    </source>
</evidence>
<dbReference type="InterPro" id="IPR016169">
    <property type="entry name" value="FAD-bd_PCMH_sub2"/>
</dbReference>
<evidence type="ECO:0000256" key="7">
    <source>
        <dbReference type="ARBA" id="ARBA00023122"/>
    </source>
</evidence>
<keyword evidence="6 10" id="KW-1133">Transmembrane helix</keyword>
<dbReference type="AlphaFoldDB" id="A0A235BZQ5"/>
<dbReference type="GO" id="GO:0005886">
    <property type="term" value="C:plasma membrane"/>
    <property type="evidence" value="ECO:0007669"/>
    <property type="project" value="UniProtKB-SubCell"/>
</dbReference>
<evidence type="ECO:0000256" key="3">
    <source>
        <dbReference type="ARBA" id="ARBA00022475"/>
    </source>
</evidence>
<keyword evidence="8 10" id="KW-0472">Membrane</keyword>
<dbReference type="Pfam" id="PF00571">
    <property type="entry name" value="CBS"/>
    <property type="match status" value="2"/>
</dbReference>
<evidence type="ECO:0000256" key="10">
    <source>
        <dbReference type="PROSITE-ProRule" id="PRU01193"/>
    </source>
</evidence>
<dbReference type="EMBL" id="NOZQ01000026">
    <property type="protein sequence ID" value="OYD17277.1"/>
    <property type="molecule type" value="Genomic_DNA"/>
</dbReference>
<proteinExistence type="inferred from homology"/>
<evidence type="ECO:0000313" key="15">
    <source>
        <dbReference type="Proteomes" id="UP000215215"/>
    </source>
</evidence>
<dbReference type="Gene3D" id="3.30.465.10">
    <property type="match status" value="1"/>
</dbReference>
<dbReference type="SMART" id="SM01091">
    <property type="entry name" value="CorC_HlyC"/>
    <property type="match status" value="1"/>
</dbReference>
<protein>
    <recommendedName>
        <fullName evidence="16">Hemolysin</fullName>
    </recommendedName>
</protein>
<evidence type="ECO:0008006" key="16">
    <source>
        <dbReference type="Google" id="ProtNLM"/>
    </source>
</evidence>
<dbReference type="Proteomes" id="UP000215215">
    <property type="component" value="Unassembled WGS sequence"/>
</dbReference>
<dbReference type="PANTHER" id="PTHR22777:SF32">
    <property type="entry name" value="UPF0053 INNER MEMBRANE PROTEIN YFJD"/>
    <property type="match status" value="1"/>
</dbReference>
<keyword evidence="3" id="KW-1003">Cell membrane</keyword>
<dbReference type="InterPro" id="IPR002550">
    <property type="entry name" value="CNNM"/>
</dbReference>
<evidence type="ECO:0000256" key="5">
    <source>
        <dbReference type="ARBA" id="ARBA00022737"/>
    </source>
</evidence>
<evidence type="ECO:0000256" key="8">
    <source>
        <dbReference type="ARBA" id="ARBA00023136"/>
    </source>
</evidence>
<dbReference type="Gene3D" id="3.10.580.10">
    <property type="entry name" value="CBS-domain"/>
    <property type="match status" value="1"/>
</dbReference>